<evidence type="ECO:0000313" key="3">
    <source>
        <dbReference type="Proteomes" id="UP001497512"/>
    </source>
</evidence>
<evidence type="ECO:0000256" key="1">
    <source>
        <dbReference type="SAM" id="MobiDB-lite"/>
    </source>
</evidence>
<feature type="compositionally biased region" description="Polar residues" evidence="1">
    <location>
        <begin position="243"/>
        <end position="254"/>
    </location>
</feature>
<feature type="region of interest" description="Disordered" evidence="1">
    <location>
        <begin position="200"/>
        <end position="255"/>
    </location>
</feature>
<feature type="region of interest" description="Disordered" evidence="1">
    <location>
        <begin position="303"/>
        <end position="332"/>
    </location>
</feature>
<name>A0ABP0U2Q0_9BRYO</name>
<proteinExistence type="predicted"/>
<accession>A0ABP0U2Q0</accession>
<feature type="compositionally biased region" description="Polar residues" evidence="1">
    <location>
        <begin position="442"/>
        <end position="457"/>
    </location>
</feature>
<feature type="region of interest" description="Disordered" evidence="1">
    <location>
        <begin position="434"/>
        <end position="513"/>
    </location>
</feature>
<dbReference type="Proteomes" id="UP001497512">
    <property type="component" value="Chromosome 18"/>
</dbReference>
<evidence type="ECO:0000313" key="2">
    <source>
        <dbReference type="EMBL" id="CAK9211506.1"/>
    </source>
</evidence>
<dbReference type="PANTHER" id="PTHR34042">
    <property type="entry name" value="TRANSCRIPTION REPRESSOR OFP17"/>
    <property type="match status" value="1"/>
</dbReference>
<feature type="compositionally biased region" description="Polar residues" evidence="1">
    <location>
        <begin position="205"/>
        <end position="218"/>
    </location>
</feature>
<dbReference type="PANTHER" id="PTHR34042:SF1">
    <property type="entry name" value="TRANSCRIPTION REPRESSOR OFP17"/>
    <property type="match status" value="1"/>
</dbReference>
<feature type="compositionally biased region" description="Low complexity" evidence="1">
    <location>
        <begin position="316"/>
        <end position="330"/>
    </location>
</feature>
<feature type="compositionally biased region" description="Low complexity" evidence="1">
    <location>
        <begin position="489"/>
        <end position="503"/>
    </location>
</feature>
<gene>
    <name evidence="2" type="ORF">CSSPTR1EN2_LOCUS10736</name>
</gene>
<evidence type="ECO:0008006" key="4">
    <source>
        <dbReference type="Google" id="ProtNLM"/>
    </source>
</evidence>
<feature type="region of interest" description="Disordered" evidence="1">
    <location>
        <begin position="573"/>
        <end position="607"/>
    </location>
</feature>
<feature type="compositionally biased region" description="Low complexity" evidence="1">
    <location>
        <begin position="578"/>
        <end position="587"/>
    </location>
</feature>
<organism evidence="2 3">
    <name type="scientific">Sphagnum troendelagicum</name>
    <dbReference type="NCBI Taxonomy" id="128251"/>
    <lineage>
        <taxon>Eukaryota</taxon>
        <taxon>Viridiplantae</taxon>
        <taxon>Streptophyta</taxon>
        <taxon>Embryophyta</taxon>
        <taxon>Bryophyta</taxon>
        <taxon>Sphagnophytina</taxon>
        <taxon>Sphagnopsida</taxon>
        <taxon>Sphagnales</taxon>
        <taxon>Sphagnaceae</taxon>
        <taxon>Sphagnum</taxon>
    </lineage>
</organism>
<feature type="compositionally biased region" description="Low complexity" evidence="1">
    <location>
        <begin position="462"/>
        <end position="476"/>
    </location>
</feature>
<protein>
    <recommendedName>
        <fullName evidence="4">OVATE domain-containing protein</fullName>
    </recommendedName>
</protein>
<dbReference type="EMBL" id="OZ019910">
    <property type="protein sequence ID" value="CAK9211506.1"/>
    <property type="molecule type" value="Genomic_DNA"/>
</dbReference>
<sequence length="707" mass="77917">MCPMCEDKGWPLGQMAIETKYQQLVKHHHKPTVCAAVNHILKNWIHRSSSSSHGSVDIPTSAAAELSRSRSVQPPSRCQCAQEARQRTRSARGSLSVPVSCELDRAAAEFTVSRKLQPACQTAQAREKRGPSPRSSLSVPPASCELDPTAASRSRNFQLPACRCAQARERKHSARGSLSVPASGELDPTVDFVLSSGEHRYEPQPQLQESRMRSNVATDANLETRRTARSSAALQSRHHNRLPASSETQILSANRQRRRRIIDPASSASTSCQTIDTTCEACGAEVHVPVLTYNKKELQTRDEKFASPTTSRQECKTSSESSDSCNNTSQGTTTSRLIRSAAVSISETVLSATSSSSEDEYCGSRMMITTPLLSRRRRTSSSSSLSSCGDWFAQEFRYLCSRQAEDELDDDAKTSLAQEFSSNSEALLLASHKVSSSSSSSPEWNSEQDVRETTTQYHRSESSSSPPRSINLFSSSFQKTSRGQETDETTTTTTTRTAATKTTRSLKKKAQESAAGIIVTAAAPANYKNNKKNLKPGQQVSSSSSSPSSLSPGNVVVLLRKYGDRKDLRRIAATGSLQQSPDPQQQQRELGWKTGSQIQNRRRSRRSCTTDCNAAASKMHQTSEWTPSTQQAIASFQEEVTKMLLESRGEDEDDVHDLEAIEDFVNGYMQLNTPFYLEMVEEFFRAVCLNCFHKPLLPSYWGLQASC</sequence>
<feature type="region of interest" description="Disordered" evidence="1">
    <location>
        <begin position="121"/>
        <end position="148"/>
    </location>
</feature>
<reference evidence="2" key="1">
    <citation type="submission" date="2024-02" db="EMBL/GenBank/DDBJ databases">
        <authorList>
            <consortium name="ELIXIR-Norway"/>
            <consortium name="Elixir Norway"/>
        </authorList>
    </citation>
    <scope>NUCLEOTIDE SEQUENCE</scope>
</reference>
<dbReference type="InterPro" id="IPR044686">
    <property type="entry name" value="OFP17"/>
</dbReference>
<feature type="compositionally biased region" description="Low complexity" evidence="1">
    <location>
        <begin position="541"/>
        <end position="552"/>
    </location>
</feature>
<keyword evidence="3" id="KW-1185">Reference proteome</keyword>
<feature type="region of interest" description="Disordered" evidence="1">
    <location>
        <begin position="528"/>
        <end position="552"/>
    </location>
</feature>
<feature type="region of interest" description="Disordered" evidence="1">
    <location>
        <begin position="48"/>
        <end position="70"/>
    </location>
</feature>